<keyword evidence="4" id="KW-1185">Reference proteome</keyword>
<protein>
    <submittedName>
        <fullName evidence="3">EAL domain-containing protein</fullName>
    </submittedName>
</protein>
<dbReference type="InterPro" id="IPR000014">
    <property type="entry name" value="PAS"/>
</dbReference>
<dbReference type="PANTHER" id="PTHR44757:SF2">
    <property type="entry name" value="BIOFILM ARCHITECTURE MAINTENANCE PROTEIN MBAA"/>
    <property type="match status" value="1"/>
</dbReference>
<dbReference type="CDD" id="cd00130">
    <property type="entry name" value="PAS"/>
    <property type="match status" value="2"/>
</dbReference>
<dbReference type="Pfam" id="PF00990">
    <property type="entry name" value="GGDEF"/>
    <property type="match status" value="1"/>
</dbReference>
<dbReference type="SMART" id="SM00052">
    <property type="entry name" value="EAL"/>
    <property type="match status" value="1"/>
</dbReference>
<dbReference type="Proteomes" id="UP000477488">
    <property type="component" value="Unassembled WGS sequence"/>
</dbReference>
<dbReference type="SMART" id="SM00267">
    <property type="entry name" value="GGDEF"/>
    <property type="match status" value="1"/>
</dbReference>
<dbReference type="SMART" id="SM00086">
    <property type="entry name" value="PAC"/>
    <property type="match status" value="2"/>
</dbReference>
<dbReference type="RefSeq" id="WP_154512687.1">
    <property type="nucleotide sequence ID" value="NZ_JAXELC010000005.1"/>
</dbReference>
<dbReference type="InterPro" id="IPR001633">
    <property type="entry name" value="EAL_dom"/>
</dbReference>
<dbReference type="CDD" id="cd01948">
    <property type="entry name" value="EAL"/>
    <property type="match status" value="1"/>
</dbReference>
<dbReference type="SUPFAM" id="SSF55073">
    <property type="entry name" value="Nucleotide cyclase"/>
    <property type="match status" value="1"/>
</dbReference>
<dbReference type="InterPro" id="IPR029787">
    <property type="entry name" value="Nucleotide_cyclase"/>
</dbReference>
<dbReference type="InterPro" id="IPR043128">
    <property type="entry name" value="Rev_trsase/Diguanyl_cyclase"/>
</dbReference>
<feature type="domain" description="EAL" evidence="1">
    <location>
        <begin position="450"/>
        <end position="704"/>
    </location>
</feature>
<dbReference type="InterPro" id="IPR000160">
    <property type="entry name" value="GGDEF_dom"/>
</dbReference>
<dbReference type="EMBL" id="VUMH01000015">
    <property type="protein sequence ID" value="MSS28859.1"/>
    <property type="molecule type" value="Genomic_DNA"/>
</dbReference>
<proteinExistence type="predicted"/>
<dbReference type="PROSITE" id="PS50883">
    <property type="entry name" value="EAL"/>
    <property type="match status" value="1"/>
</dbReference>
<dbReference type="Gene3D" id="3.20.20.450">
    <property type="entry name" value="EAL domain"/>
    <property type="match status" value="1"/>
</dbReference>
<evidence type="ECO:0000313" key="4">
    <source>
        <dbReference type="Proteomes" id="UP000477488"/>
    </source>
</evidence>
<dbReference type="PANTHER" id="PTHR44757">
    <property type="entry name" value="DIGUANYLATE CYCLASE DGCP"/>
    <property type="match status" value="1"/>
</dbReference>
<feature type="domain" description="GGDEF" evidence="2">
    <location>
        <begin position="313"/>
        <end position="441"/>
    </location>
</feature>
<evidence type="ECO:0000259" key="2">
    <source>
        <dbReference type="PROSITE" id="PS50887"/>
    </source>
</evidence>
<dbReference type="SUPFAM" id="SSF55785">
    <property type="entry name" value="PYP-like sensor domain (PAS domain)"/>
    <property type="match status" value="2"/>
</dbReference>
<gene>
    <name evidence="3" type="ORF">FYJ44_12645</name>
</gene>
<dbReference type="PROSITE" id="PS50887">
    <property type="entry name" value="GGDEF"/>
    <property type="match status" value="1"/>
</dbReference>
<reference evidence="3 4" key="1">
    <citation type="submission" date="2019-09" db="EMBL/GenBank/DDBJ databases">
        <title>In-depth cultivation of the pig gut microbiome towards novel bacterial diversity and tailored functional studies.</title>
        <authorList>
            <person name="Wylensek D."/>
            <person name="Hitch T.C.A."/>
            <person name="Clavel T."/>
        </authorList>
    </citation>
    <scope>NUCLEOTIDE SEQUENCE [LARGE SCALE GENOMIC DNA]</scope>
    <source>
        <strain evidence="3 4">PG-178-WT-4</strain>
    </source>
</reference>
<dbReference type="Gene3D" id="3.30.70.270">
    <property type="match status" value="1"/>
</dbReference>
<dbReference type="InterPro" id="IPR052155">
    <property type="entry name" value="Biofilm_reg_signaling"/>
</dbReference>
<evidence type="ECO:0000313" key="3">
    <source>
        <dbReference type="EMBL" id="MSS28859.1"/>
    </source>
</evidence>
<dbReference type="Pfam" id="PF00563">
    <property type="entry name" value="EAL"/>
    <property type="match status" value="1"/>
</dbReference>
<name>A0A6L5XPM4_9BACT</name>
<dbReference type="InterPro" id="IPR013655">
    <property type="entry name" value="PAS_fold_3"/>
</dbReference>
<dbReference type="InterPro" id="IPR035919">
    <property type="entry name" value="EAL_sf"/>
</dbReference>
<sequence>MPRRPDVPDAAEMEQRYIRLLSNFYDQIYDLDFRIDFYRSVYQSDGKFCAPPEGHGLAAMLEAAADTLIHPEDKADFQRLFQRAELRRALSSTGGSTGGEYRKKCLDGSYRWVRVMVFPFGGSGQERYLVCFQDIDVHKHVGASTRENVLLHIQSLDHLRYRAIAEQTRSMVFEWQGPALTYVDALIPRLLAGNYDGRHLFELWREDKVLFSEDRAVFENFLRSLADSEPSSAVTMRLRRRTGAFTWYVLSCTRLENNTDEPRYMCSLRDVDKAIHIARSLRQQAEYDDLTGACTMPTFLEKTGRLRHKRPDALRHIVRYDVAGFRAIDERFGQEEGRRLLRAISYLTRENLASDRELFARLSGDIFLVCLEGGSERVREFMDWLRRGVAEYANAYRPELFFGACRLDDPETPVREICERAYLALMAAKGRGLSDHAFYDDELRRRVLEEHFIKAEMYAALADGQFVPYLQPKVEIFSGRIVGAEALARWRHPERGLIPPNRFVPFFERNGFIVLLDKYIWEEVCKLLRSWLDKGYRPVPVSINVSRLHFSDNSFCEKLRALTDKYRLPRHLLELELTESAFFENEKILQQTMRDLQESGFAFSMDDFGTGYSSLNTLRALPFNTVKLDRAFVSDGTDNRRGRIVARNTITLAKQLGMKIIAEGVETVEQALFLRSLGCDHAQGFYYSRPMDARDFETFSFVRRKCFWVDPRLQETLPRPEDDVWAKK</sequence>
<dbReference type="AlphaFoldDB" id="A0A6L5XPM4"/>
<dbReference type="InterPro" id="IPR001610">
    <property type="entry name" value="PAC"/>
</dbReference>
<dbReference type="Pfam" id="PF08447">
    <property type="entry name" value="PAS_3"/>
    <property type="match status" value="1"/>
</dbReference>
<dbReference type="InterPro" id="IPR035965">
    <property type="entry name" value="PAS-like_dom_sf"/>
</dbReference>
<comment type="caution">
    <text evidence="3">The sequence shown here is derived from an EMBL/GenBank/DDBJ whole genome shotgun (WGS) entry which is preliminary data.</text>
</comment>
<accession>A0A6L5XPM4</accession>
<organism evidence="3 4">
    <name type="scientific">Desulfovibrio porci</name>
    <dbReference type="NCBI Taxonomy" id="2605782"/>
    <lineage>
        <taxon>Bacteria</taxon>
        <taxon>Pseudomonadati</taxon>
        <taxon>Thermodesulfobacteriota</taxon>
        <taxon>Desulfovibrionia</taxon>
        <taxon>Desulfovibrionales</taxon>
        <taxon>Desulfovibrionaceae</taxon>
        <taxon>Desulfovibrio</taxon>
    </lineage>
</organism>
<dbReference type="SUPFAM" id="SSF141868">
    <property type="entry name" value="EAL domain-like"/>
    <property type="match status" value="1"/>
</dbReference>
<evidence type="ECO:0000259" key="1">
    <source>
        <dbReference type="PROSITE" id="PS50883"/>
    </source>
</evidence>
<dbReference type="Gene3D" id="3.30.450.20">
    <property type="entry name" value="PAS domain"/>
    <property type="match status" value="2"/>
</dbReference>